<evidence type="ECO:0000256" key="2">
    <source>
        <dbReference type="SAM" id="Phobius"/>
    </source>
</evidence>
<accession>A0AAV9GSU5</accession>
<keyword evidence="2" id="KW-1133">Transmembrane helix</keyword>
<sequence length="423" mass="44693">MPSTDWDAFERSWYQTACPTPPAPVMSALPQPITVNVELEPVKVVPPPPTYSPKPPAPITQPTSTFTGAGKLLDQPDCKSTSFSLVSADNIIMYAAVVGCMADRPQCCPWSVSLDGSPTGVPHEGNRVAGGPGRFPIPASGVQAYLDRCPDDYYSVSGQCCPNGFYKFTAKIAYQTPCFSSLTGKITPPELTAGLAGNPTDTSLPTSAVINVAWAMGYNVSSESTPPLSKGAAIGVGVGAGVFAIALIALTIWVFFRVRRNKKNAAVAPAAPVEHSYHDREPKIPPPSAGATYPQGYAAAPVVSPPVSPQSTGTAGQYAHVRQLSDGSQHGGYGHTRTFSDASVSSGGWTKPSQGGQGYGYEGQGGYPMQEYQQPQPGYPQQHQGYQQQRPPAAELSQGYQQRPPATELPQGHDGFVGHWGER</sequence>
<feature type="compositionally biased region" description="Low complexity" evidence="1">
    <location>
        <begin position="367"/>
        <end position="392"/>
    </location>
</feature>
<dbReference type="Proteomes" id="UP001321760">
    <property type="component" value="Unassembled WGS sequence"/>
</dbReference>
<keyword evidence="2" id="KW-0812">Transmembrane</keyword>
<feature type="compositionally biased region" description="Gly residues" evidence="1">
    <location>
        <begin position="355"/>
        <end position="366"/>
    </location>
</feature>
<dbReference type="CDD" id="cd12087">
    <property type="entry name" value="TM_EGFR-like"/>
    <property type="match status" value="1"/>
</dbReference>
<gene>
    <name evidence="3" type="ORF">QBC34DRAFT_348380</name>
</gene>
<organism evidence="3 4">
    <name type="scientific">Podospora aff. communis PSN243</name>
    <dbReference type="NCBI Taxonomy" id="3040156"/>
    <lineage>
        <taxon>Eukaryota</taxon>
        <taxon>Fungi</taxon>
        <taxon>Dikarya</taxon>
        <taxon>Ascomycota</taxon>
        <taxon>Pezizomycotina</taxon>
        <taxon>Sordariomycetes</taxon>
        <taxon>Sordariomycetidae</taxon>
        <taxon>Sordariales</taxon>
        <taxon>Podosporaceae</taxon>
        <taxon>Podospora</taxon>
    </lineage>
</organism>
<feature type="compositionally biased region" description="Polar residues" evidence="1">
    <location>
        <begin position="337"/>
        <end position="353"/>
    </location>
</feature>
<feature type="transmembrane region" description="Helical" evidence="2">
    <location>
        <begin position="232"/>
        <end position="256"/>
    </location>
</feature>
<evidence type="ECO:0000313" key="3">
    <source>
        <dbReference type="EMBL" id="KAK4450855.1"/>
    </source>
</evidence>
<comment type="caution">
    <text evidence="3">The sequence shown here is derived from an EMBL/GenBank/DDBJ whole genome shotgun (WGS) entry which is preliminary data.</text>
</comment>
<protein>
    <submittedName>
        <fullName evidence="3">Uncharacterized protein</fullName>
    </submittedName>
</protein>
<feature type="region of interest" description="Disordered" evidence="1">
    <location>
        <begin position="277"/>
        <end position="296"/>
    </location>
</feature>
<feature type="region of interest" description="Disordered" evidence="1">
    <location>
        <begin position="325"/>
        <end position="423"/>
    </location>
</feature>
<name>A0AAV9GSU5_9PEZI</name>
<proteinExistence type="predicted"/>
<dbReference type="EMBL" id="MU865930">
    <property type="protein sequence ID" value="KAK4450855.1"/>
    <property type="molecule type" value="Genomic_DNA"/>
</dbReference>
<dbReference type="AlphaFoldDB" id="A0AAV9GSU5"/>
<reference evidence="3" key="1">
    <citation type="journal article" date="2023" name="Mol. Phylogenet. Evol.">
        <title>Genome-scale phylogeny and comparative genomics of the fungal order Sordariales.</title>
        <authorList>
            <person name="Hensen N."/>
            <person name="Bonometti L."/>
            <person name="Westerberg I."/>
            <person name="Brannstrom I.O."/>
            <person name="Guillou S."/>
            <person name="Cros-Aarteil S."/>
            <person name="Calhoun S."/>
            <person name="Haridas S."/>
            <person name="Kuo A."/>
            <person name="Mondo S."/>
            <person name="Pangilinan J."/>
            <person name="Riley R."/>
            <person name="LaButti K."/>
            <person name="Andreopoulos B."/>
            <person name="Lipzen A."/>
            <person name="Chen C."/>
            <person name="Yan M."/>
            <person name="Daum C."/>
            <person name="Ng V."/>
            <person name="Clum A."/>
            <person name="Steindorff A."/>
            <person name="Ohm R.A."/>
            <person name="Martin F."/>
            <person name="Silar P."/>
            <person name="Natvig D.O."/>
            <person name="Lalanne C."/>
            <person name="Gautier V."/>
            <person name="Ament-Velasquez S.L."/>
            <person name="Kruys A."/>
            <person name="Hutchinson M.I."/>
            <person name="Powell A.J."/>
            <person name="Barry K."/>
            <person name="Miller A.N."/>
            <person name="Grigoriev I.V."/>
            <person name="Debuchy R."/>
            <person name="Gladieux P."/>
            <person name="Hiltunen Thoren M."/>
            <person name="Johannesson H."/>
        </authorList>
    </citation>
    <scope>NUCLEOTIDE SEQUENCE</scope>
    <source>
        <strain evidence="3">PSN243</strain>
    </source>
</reference>
<keyword evidence="4" id="KW-1185">Reference proteome</keyword>
<evidence type="ECO:0000256" key="1">
    <source>
        <dbReference type="SAM" id="MobiDB-lite"/>
    </source>
</evidence>
<reference evidence="3" key="2">
    <citation type="submission" date="2023-05" db="EMBL/GenBank/DDBJ databases">
        <authorList>
            <consortium name="Lawrence Berkeley National Laboratory"/>
            <person name="Steindorff A."/>
            <person name="Hensen N."/>
            <person name="Bonometti L."/>
            <person name="Westerberg I."/>
            <person name="Brannstrom I.O."/>
            <person name="Guillou S."/>
            <person name="Cros-Aarteil S."/>
            <person name="Calhoun S."/>
            <person name="Haridas S."/>
            <person name="Kuo A."/>
            <person name="Mondo S."/>
            <person name="Pangilinan J."/>
            <person name="Riley R."/>
            <person name="Labutti K."/>
            <person name="Andreopoulos B."/>
            <person name="Lipzen A."/>
            <person name="Chen C."/>
            <person name="Yanf M."/>
            <person name="Daum C."/>
            <person name="Ng V."/>
            <person name="Clum A."/>
            <person name="Ohm R."/>
            <person name="Martin F."/>
            <person name="Silar P."/>
            <person name="Natvig D."/>
            <person name="Lalanne C."/>
            <person name="Gautier V."/>
            <person name="Ament-Velasquez S.L."/>
            <person name="Kruys A."/>
            <person name="Hutchinson M.I."/>
            <person name="Powell A.J."/>
            <person name="Barry K."/>
            <person name="Miller A.N."/>
            <person name="Grigoriev I.V."/>
            <person name="Debuchy R."/>
            <person name="Gladieux P."/>
            <person name="Thoren M.H."/>
            <person name="Johannesson H."/>
        </authorList>
    </citation>
    <scope>NUCLEOTIDE SEQUENCE</scope>
    <source>
        <strain evidence="3">PSN243</strain>
    </source>
</reference>
<evidence type="ECO:0000313" key="4">
    <source>
        <dbReference type="Proteomes" id="UP001321760"/>
    </source>
</evidence>
<keyword evidence="2" id="KW-0472">Membrane</keyword>